<dbReference type="PANTHER" id="PTHR47985:SF3">
    <property type="entry name" value="SERINE_THREONINE-PROTEIN KINASE PBL21-RELATED"/>
    <property type="match status" value="1"/>
</dbReference>
<dbReference type="InterPro" id="IPR000719">
    <property type="entry name" value="Prot_kinase_dom"/>
</dbReference>
<dbReference type="SUPFAM" id="SSF56112">
    <property type="entry name" value="Protein kinase-like (PK-like)"/>
    <property type="match status" value="1"/>
</dbReference>
<evidence type="ECO:0000256" key="3">
    <source>
        <dbReference type="ARBA" id="ARBA00023136"/>
    </source>
</evidence>
<dbReference type="OrthoDB" id="778574at2759"/>
<evidence type="ECO:0000256" key="1">
    <source>
        <dbReference type="ARBA" id="ARBA00004370"/>
    </source>
</evidence>
<keyword evidence="2" id="KW-0808">Transferase</keyword>
<dbReference type="Gene3D" id="3.30.200.20">
    <property type="entry name" value="Phosphorylase Kinase, domain 1"/>
    <property type="match status" value="1"/>
</dbReference>
<feature type="domain" description="Protein kinase" evidence="4">
    <location>
        <begin position="67"/>
        <end position="174"/>
    </location>
</feature>
<protein>
    <recommendedName>
        <fullName evidence="4">Protein kinase domain-containing protein</fullName>
    </recommendedName>
</protein>
<evidence type="ECO:0000313" key="5">
    <source>
        <dbReference type="EMBL" id="KAJ0963844.1"/>
    </source>
</evidence>
<name>A0A9D5H596_9LILI</name>
<comment type="caution">
    <text evidence="5">The sequence shown here is derived from an EMBL/GenBank/DDBJ whole genome shotgun (WGS) entry which is preliminary data.</text>
</comment>
<evidence type="ECO:0000256" key="2">
    <source>
        <dbReference type="ARBA" id="ARBA00022527"/>
    </source>
</evidence>
<dbReference type="InterPro" id="IPR001245">
    <property type="entry name" value="Ser-Thr/Tyr_kinase_cat_dom"/>
</dbReference>
<keyword evidence="3" id="KW-0472">Membrane</keyword>
<dbReference type="GO" id="GO:0004674">
    <property type="term" value="F:protein serine/threonine kinase activity"/>
    <property type="evidence" value="ECO:0007669"/>
    <property type="project" value="UniProtKB-KW"/>
</dbReference>
<evidence type="ECO:0000259" key="4">
    <source>
        <dbReference type="PROSITE" id="PS50011"/>
    </source>
</evidence>
<sequence length="174" mass="19659">MLCFPCLSPHRRERHDGRKRNPCGKSSGTRLVDPLEKEIKSSWVGGEKRSDAHSFSLKELAAATENFNQSNLIGKGGFGKEVAIKQLNREGMQGNEEFLMEVLMLIVLRHPNLVTLIGYCAEKEERLLVYEYMAKGSLENHLFGELHCLGTKLVCFFVDTVLLDIFIAIEISIF</sequence>
<dbReference type="Proteomes" id="UP001085076">
    <property type="component" value="Miscellaneous, Linkage group lg09"/>
</dbReference>
<dbReference type="EMBL" id="JAGGNH010000009">
    <property type="protein sequence ID" value="KAJ0963844.1"/>
    <property type="molecule type" value="Genomic_DNA"/>
</dbReference>
<comment type="subcellular location">
    <subcellularLocation>
        <location evidence="1">Membrane</location>
    </subcellularLocation>
</comment>
<dbReference type="Pfam" id="PF07714">
    <property type="entry name" value="PK_Tyr_Ser-Thr"/>
    <property type="match status" value="1"/>
</dbReference>
<keyword evidence="2" id="KW-0723">Serine/threonine-protein kinase</keyword>
<accession>A0A9D5H596</accession>
<dbReference type="AlphaFoldDB" id="A0A9D5H596"/>
<dbReference type="PANTHER" id="PTHR47985">
    <property type="entry name" value="OS07G0668900 PROTEIN"/>
    <property type="match status" value="1"/>
</dbReference>
<reference evidence="5" key="1">
    <citation type="submission" date="2021-03" db="EMBL/GenBank/DDBJ databases">
        <authorList>
            <person name="Li Z."/>
            <person name="Yang C."/>
        </authorList>
    </citation>
    <scope>NUCLEOTIDE SEQUENCE</scope>
    <source>
        <strain evidence="5">Dzin_1.0</strain>
        <tissue evidence="5">Leaf</tissue>
    </source>
</reference>
<keyword evidence="6" id="KW-1185">Reference proteome</keyword>
<keyword evidence="2" id="KW-0418">Kinase</keyword>
<dbReference type="InterPro" id="IPR011009">
    <property type="entry name" value="Kinase-like_dom_sf"/>
</dbReference>
<dbReference type="GO" id="GO:0005524">
    <property type="term" value="F:ATP binding"/>
    <property type="evidence" value="ECO:0007669"/>
    <property type="project" value="InterPro"/>
</dbReference>
<organism evidence="5 6">
    <name type="scientific">Dioscorea zingiberensis</name>
    <dbReference type="NCBI Taxonomy" id="325984"/>
    <lineage>
        <taxon>Eukaryota</taxon>
        <taxon>Viridiplantae</taxon>
        <taxon>Streptophyta</taxon>
        <taxon>Embryophyta</taxon>
        <taxon>Tracheophyta</taxon>
        <taxon>Spermatophyta</taxon>
        <taxon>Magnoliopsida</taxon>
        <taxon>Liliopsida</taxon>
        <taxon>Dioscoreales</taxon>
        <taxon>Dioscoreaceae</taxon>
        <taxon>Dioscorea</taxon>
    </lineage>
</organism>
<dbReference type="GO" id="GO:0016020">
    <property type="term" value="C:membrane"/>
    <property type="evidence" value="ECO:0007669"/>
    <property type="project" value="UniProtKB-SubCell"/>
</dbReference>
<reference evidence="5" key="2">
    <citation type="journal article" date="2022" name="Hortic Res">
        <title>The genome of Dioscorea zingiberensis sheds light on the biosynthesis, origin and evolution of the medicinally important diosgenin saponins.</title>
        <authorList>
            <person name="Li Y."/>
            <person name="Tan C."/>
            <person name="Li Z."/>
            <person name="Guo J."/>
            <person name="Li S."/>
            <person name="Chen X."/>
            <person name="Wang C."/>
            <person name="Dai X."/>
            <person name="Yang H."/>
            <person name="Song W."/>
            <person name="Hou L."/>
            <person name="Xu J."/>
            <person name="Tong Z."/>
            <person name="Xu A."/>
            <person name="Yuan X."/>
            <person name="Wang W."/>
            <person name="Yang Q."/>
            <person name="Chen L."/>
            <person name="Sun Z."/>
            <person name="Wang K."/>
            <person name="Pan B."/>
            <person name="Chen J."/>
            <person name="Bao Y."/>
            <person name="Liu F."/>
            <person name="Qi X."/>
            <person name="Gang D.R."/>
            <person name="Wen J."/>
            <person name="Li J."/>
        </authorList>
    </citation>
    <scope>NUCLEOTIDE SEQUENCE</scope>
    <source>
        <strain evidence="5">Dzin_1.0</strain>
    </source>
</reference>
<dbReference type="PROSITE" id="PS50011">
    <property type="entry name" value="PROTEIN_KINASE_DOM"/>
    <property type="match status" value="1"/>
</dbReference>
<gene>
    <name evidence="5" type="ORF">J5N97_028966</name>
</gene>
<proteinExistence type="predicted"/>
<evidence type="ECO:0000313" key="6">
    <source>
        <dbReference type="Proteomes" id="UP001085076"/>
    </source>
</evidence>